<evidence type="ECO:0000256" key="1">
    <source>
        <dbReference type="SAM" id="MobiDB-lite"/>
    </source>
</evidence>
<dbReference type="PANTHER" id="PTHR13271">
    <property type="entry name" value="UNCHARACTERIZED PUTATIVE METHYLTRANSFERASE"/>
    <property type="match status" value="1"/>
</dbReference>
<keyword evidence="3" id="KW-1185">Reference proteome</keyword>
<dbReference type="OrthoDB" id="341421at2759"/>
<proteinExistence type="predicted"/>
<organism evidence="2 3">
    <name type="scientific">Tothia fuscella</name>
    <dbReference type="NCBI Taxonomy" id="1048955"/>
    <lineage>
        <taxon>Eukaryota</taxon>
        <taxon>Fungi</taxon>
        <taxon>Dikarya</taxon>
        <taxon>Ascomycota</taxon>
        <taxon>Pezizomycotina</taxon>
        <taxon>Dothideomycetes</taxon>
        <taxon>Pleosporomycetidae</taxon>
        <taxon>Venturiales</taxon>
        <taxon>Cylindrosympodiaceae</taxon>
        <taxon>Tothia</taxon>
    </lineage>
</organism>
<accession>A0A9P4TY70</accession>
<sequence length="435" mass="49722">MPRPHRKQPPMPGSVADQTQSPEPKRLDDKHIPFAKWAQEQGVQINGVSAANLPGKGTGIVATKKLHVTEPGRPTSLLTKPSANLDFQIQKGDKLVYVPVSTLITLDSSFVTEQDLPTGCTVHGTIAAALARMSIEKGRWYSIWEGTWPSRNDFEESNPLCWSKDVQDSLPPTTKALRAHQSSKFEKDWRDLQDFLPGVAKEEYRYYWLVVNTRCFYWEYFKLAKEAKKKGKRLHGDDCVALCPFADYFNHEDQGCTFNYNASGCSIICDRTYDIGEEVVVSYGRHSNDYLLVDGDGFILNKNDHDSIKLDHLILPRLSQKQKKLLQENSYLNEYILDPHEICYRTHVALRSTITTPAKMQKFLLCEYDGSDEDSGVEGLIHDVLLEMKGEVDEMLEKLIGTVVREGDEKYVDVVRRRWLQMREMVERCKRGLEN</sequence>
<evidence type="ECO:0000313" key="3">
    <source>
        <dbReference type="Proteomes" id="UP000800235"/>
    </source>
</evidence>
<feature type="region of interest" description="Disordered" evidence="1">
    <location>
        <begin position="1"/>
        <end position="28"/>
    </location>
</feature>
<dbReference type="PANTHER" id="PTHR13271:SF137">
    <property type="entry name" value="SET DOMAIN-CONTAINING PROTEIN"/>
    <property type="match status" value="1"/>
</dbReference>
<dbReference type="Proteomes" id="UP000800235">
    <property type="component" value="Unassembled WGS sequence"/>
</dbReference>
<dbReference type="InterPro" id="IPR046341">
    <property type="entry name" value="SET_dom_sf"/>
</dbReference>
<dbReference type="EMBL" id="MU007042">
    <property type="protein sequence ID" value="KAF2430011.1"/>
    <property type="molecule type" value="Genomic_DNA"/>
</dbReference>
<comment type="caution">
    <text evidence="2">The sequence shown here is derived from an EMBL/GenBank/DDBJ whole genome shotgun (WGS) entry which is preliminary data.</text>
</comment>
<name>A0A9P4TY70_9PEZI</name>
<dbReference type="InterPro" id="IPR050600">
    <property type="entry name" value="SETD3_SETD6_MTase"/>
</dbReference>
<dbReference type="SUPFAM" id="SSF82199">
    <property type="entry name" value="SET domain"/>
    <property type="match status" value="1"/>
</dbReference>
<protein>
    <submittedName>
        <fullName evidence="2">SET domain-containing protein</fullName>
    </submittedName>
</protein>
<reference evidence="2" key="1">
    <citation type="journal article" date="2020" name="Stud. Mycol.">
        <title>101 Dothideomycetes genomes: a test case for predicting lifestyles and emergence of pathogens.</title>
        <authorList>
            <person name="Haridas S."/>
            <person name="Albert R."/>
            <person name="Binder M."/>
            <person name="Bloem J."/>
            <person name="Labutti K."/>
            <person name="Salamov A."/>
            <person name="Andreopoulos B."/>
            <person name="Baker S."/>
            <person name="Barry K."/>
            <person name="Bills G."/>
            <person name="Bluhm B."/>
            <person name="Cannon C."/>
            <person name="Castanera R."/>
            <person name="Culley D."/>
            <person name="Daum C."/>
            <person name="Ezra D."/>
            <person name="Gonzalez J."/>
            <person name="Henrissat B."/>
            <person name="Kuo A."/>
            <person name="Liang C."/>
            <person name="Lipzen A."/>
            <person name="Lutzoni F."/>
            <person name="Magnuson J."/>
            <person name="Mondo S."/>
            <person name="Nolan M."/>
            <person name="Ohm R."/>
            <person name="Pangilinan J."/>
            <person name="Park H.-J."/>
            <person name="Ramirez L."/>
            <person name="Alfaro M."/>
            <person name="Sun H."/>
            <person name="Tritt A."/>
            <person name="Yoshinaga Y."/>
            <person name="Zwiers L.-H."/>
            <person name="Turgeon B."/>
            <person name="Goodwin S."/>
            <person name="Spatafora J."/>
            <person name="Crous P."/>
            <person name="Grigoriev I."/>
        </authorList>
    </citation>
    <scope>NUCLEOTIDE SEQUENCE</scope>
    <source>
        <strain evidence="2">CBS 130266</strain>
    </source>
</reference>
<gene>
    <name evidence="2" type="ORF">EJ08DRAFT_697804</name>
</gene>
<evidence type="ECO:0000313" key="2">
    <source>
        <dbReference type="EMBL" id="KAF2430011.1"/>
    </source>
</evidence>
<dbReference type="Gene3D" id="3.90.1410.10">
    <property type="entry name" value="set domain protein methyltransferase, domain 1"/>
    <property type="match status" value="1"/>
</dbReference>
<dbReference type="GO" id="GO:0016279">
    <property type="term" value="F:protein-lysine N-methyltransferase activity"/>
    <property type="evidence" value="ECO:0007669"/>
    <property type="project" value="TreeGrafter"/>
</dbReference>
<dbReference type="AlphaFoldDB" id="A0A9P4TY70"/>